<dbReference type="NCBIfam" id="TIGR01727">
    <property type="entry name" value="oligo_HPY"/>
    <property type="match status" value="2"/>
</dbReference>
<keyword evidence="7" id="KW-0406">Ion transport</keyword>
<dbReference type="InterPro" id="IPR003439">
    <property type="entry name" value="ABC_transporter-like_ATP-bd"/>
</dbReference>
<evidence type="ECO:0000256" key="8">
    <source>
        <dbReference type="ARBA" id="ARBA00023136"/>
    </source>
</evidence>
<dbReference type="Proteomes" id="UP000465846">
    <property type="component" value="Chromosome"/>
</dbReference>
<evidence type="ECO:0000256" key="11">
    <source>
        <dbReference type="ARBA" id="ARBA00044143"/>
    </source>
</evidence>
<protein>
    <recommendedName>
        <fullName evidence="11">Nickel import system ATP-binding protein NikD</fullName>
        <ecNumber evidence="10">7.2.2.11</ecNumber>
    </recommendedName>
</protein>
<evidence type="ECO:0000259" key="13">
    <source>
        <dbReference type="PROSITE" id="PS50893"/>
    </source>
</evidence>
<dbReference type="Pfam" id="PF00005">
    <property type="entry name" value="ABC_tran"/>
    <property type="match status" value="2"/>
</dbReference>
<keyword evidence="3" id="KW-1003">Cell membrane</keyword>
<dbReference type="NCBIfam" id="NF008453">
    <property type="entry name" value="PRK11308.1"/>
    <property type="match status" value="2"/>
</dbReference>
<evidence type="ECO:0000256" key="2">
    <source>
        <dbReference type="ARBA" id="ARBA00022448"/>
    </source>
</evidence>
<dbReference type="FunFam" id="3.40.50.300:FF:000016">
    <property type="entry name" value="Oligopeptide ABC transporter ATP-binding component"/>
    <property type="match status" value="2"/>
</dbReference>
<comment type="subunit">
    <text evidence="9">The complex is composed of two ATP-binding proteins (NikD and NikE), two transmembrane proteins (NikB and NikC) and a solute-binding protein (NikA).</text>
</comment>
<evidence type="ECO:0000256" key="9">
    <source>
        <dbReference type="ARBA" id="ARBA00038669"/>
    </source>
</evidence>
<dbReference type="GO" id="GO:0015413">
    <property type="term" value="F:ABC-type nickel transporter activity"/>
    <property type="evidence" value="ECO:0007669"/>
    <property type="project" value="UniProtKB-EC"/>
</dbReference>
<proteinExistence type="predicted"/>
<evidence type="ECO:0000313" key="14">
    <source>
        <dbReference type="EMBL" id="QIB74342.1"/>
    </source>
</evidence>
<dbReference type="GO" id="GO:0016887">
    <property type="term" value="F:ATP hydrolysis activity"/>
    <property type="evidence" value="ECO:0007669"/>
    <property type="project" value="InterPro"/>
</dbReference>
<evidence type="ECO:0000256" key="1">
    <source>
        <dbReference type="ARBA" id="ARBA00004202"/>
    </source>
</evidence>
<evidence type="ECO:0000256" key="6">
    <source>
        <dbReference type="ARBA" id="ARBA00022967"/>
    </source>
</evidence>
<comment type="catalytic activity">
    <reaction evidence="12">
        <text>Ni(2+)(out) + ATP + H2O = Ni(2+)(in) + ADP + phosphate + H(+)</text>
        <dbReference type="Rhea" id="RHEA:15557"/>
        <dbReference type="ChEBI" id="CHEBI:15377"/>
        <dbReference type="ChEBI" id="CHEBI:15378"/>
        <dbReference type="ChEBI" id="CHEBI:30616"/>
        <dbReference type="ChEBI" id="CHEBI:43474"/>
        <dbReference type="ChEBI" id="CHEBI:49786"/>
        <dbReference type="ChEBI" id="CHEBI:456216"/>
        <dbReference type="EC" id="7.2.2.11"/>
    </reaction>
    <physiologicalReaction direction="left-to-right" evidence="12">
        <dbReference type="Rhea" id="RHEA:15558"/>
    </physiologicalReaction>
</comment>
<keyword evidence="5 14" id="KW-0067">ATP-binding</keyword>
<gene>
    <name evidence="14" type="ORF">G3I44_08645</name>
</gene>
<keyword evidence="4" id="KW-0547">Nucleotide-binding</keyword>
<comment type="subcellular location">
    <subcellularLocation>
        <location evidence="1">Cell membrane</location>
        <topology evidence="1">Peripheral membrane protein</topology>
    </subcellularLocation>
</comment>
<dbReference type="Pfam" id="PF08352">
    <property type="entry name" value="oligo_HPY"/>
    <property type="match status" value="2"/>
</dbReference>
<dbReference type="PANTHER" id="PTHR43297:SF13">
    <property type="entry name" value="NICKEL ABC TRANSPORTER, ATP-BINDING PROTEIN"/>
    <property type="match status" value="1"/>
</dbReference>
<evidence type="ECO:0000256" key="10">
    <source>
        <dbReference type="ARBA" id="ARBA00039098"/>
    </source>
</evidence>
<dbReference type="PROSITE" id="PS00211">
    <property type="entry name" value="ABC_TRANSPORTER_1"/>
    <property type="match status" value="2"/>
</dbReference>
<evidence type="ECO:0000256" key="3">
    <source>
        <dbReference type="ARBA" id="ARBA00022475"/>
    </source>
</evidence>
<reference evidence="14 15" key="1">
    <citation type="submission" date="2020-02" db="EMBL/GenBank/DDBJ databases">
        <title>Whole genome sequence of Halogeometricum borinquense strain wsp4.</title>
        <authorList>
            <person name="Verma D.K."/>
            <person name="Gopal K."/>
            <person name="Prasad E.S."/>
        </authorList>
    </citation>
    <scope>NUCLEOTIDE SEQUENCE [LARGE SCALE GENOMIC DNA]</scope>
    <source>
        <strain evidence="15">wsp4</strain>
    </source>
</reference>
<dbReference type="EMBL" id="CP048739">
    <property type="protein sequence ID" value="QIB74342.1"/>
    <property type="molecule type" value="Genomic_DNA"/>
</dbReference>
<dbReference type="GeneID" id="44079464"/>
<dbReference type="InterPro" id="IPR013563">
    <property type="entry name" value="Oligopep_ABC_C"/>
</dbReference>
<dbReference type="GO" id="GO:0015833">
    <property type="term" value="P:peptide transport"/>
    <property type="evidence" value="ECO:0007669"/>
    <property type="project" value="InterPro"/>
</dbReference>
<evidence type="ECO:0000256" key="4">
    <source>
        <dbReference type="ARBA" id="ARBA00022741"/>
    </source>
</evidence>
<evidence type="ECO:0000256" key="7">
    <source>
        <dbReference type="ARBA" id="ARBA00023065"/>
    </source>
</evidence>
<dbReference type="GO" id="GO:0005886">
    <property type="term" value="C:plasma membrane"/>
    <property type="evidence" value="ECO:0007669"/>
    <property type="project" value="UniProtKB-SubCell"/>
</dbReference>
<dbReference type="RefSeq" id="WP_163486276.1">
    <property type="nucleotide sequence ID" value="NZ_CP048739.1"/>
</dbReference>
<dbReference type="InterPro" id="IPR017871">
    <property type="entry name" value="ABC_transporter-like_CS"/>
</dbReference>
<feature type="domain" description="ABC transporter" evidence="13">
    <location>
        <begin position="17"/>
        <end position="267"/>
    </location>
</feature>
<dbReference type="SMART" id="SM00382">
    <property type="entry name" value="AAA"/>
    <property type="match status" value="2"/>
</dbReference>
<keyword evidence="8" id="KW-0472">Membrane</keyword>
<dbReference type="EC" id="7.2.2.11" evidence="10"/>
<dbReference type="InterPro" id="IPR050388">
    <property type="entry name" value="ABC_Ni/Peptide_Import"/>
</dbReference>
<dbReference type="InterPro" id="IPR003593">
    <property type="entry name" value="AAA+_ATPase"/>
</dbReference>
<keyword evidence="6" id="KW-1278">Translocase</keyword>
<dbReference type="CDD" id="cd03257">
    <property type="entry name" value="ABC_NikE_OppD_transporters"/>
    <property type="match status" value="2"/>
</dbReference>
<dbReference type="GO" id="GO:0005524">
    <property type="term" value="F:ATP binding"/>
    <property type="evidence" value="ECO:0007669"/>
    <property type="project" value="UniProtKB-KW"/>
</dbReference>
<organism evidence="14 15">
    <name type="scientific">Halogeometricum borinquense</name>
    <dbReference type="NCBI Taxonomy" id="60847"/>
    <lineage>
        <taxon>Archaea</taxon>
        <taxon>Methanobacteriati</taxon>
        <taxon>Methanobacteriota</taxon>
        <taxon>Stenosarchaea group</taxon>
        <taxon>Halobacteria</taxon>
        <taxon>Halobacteriales</taxon>
        <taxon>Haloferacaceae</taxon>
        <taxon>Halogeometricum</taxon>
    </lineage>
</organism>
<dbReference type="SUPFAM" id="SSF52540">
    <property type="entry name" value="P-loop containing nucleoside triphosphate hydrolases"/>
    <property type="match status" value="2"/>
</dbReference>
<accession>A0A6C0UFV7</accession>
<dbReference type="PROSITE" id="PS50893">
    <property type="entry name" value="ABC_TRANSPORTER_2"/>
    <property type="match status" value="2"/>
</dbReference>
<evidence type="ECO:0000256" key="12">
    <source>
        <dbReference type="ARBA" id="ARBA00048610"/>
    </source>
</evidence>
<dbReference type="AlphaFoldDB" id="A0A6C0UFV7"/>
<feature type="domain" description="ABC transporter" evidence="13">
    <location>
        <begin position="358"/>
        <end position="610"/>
    </location>
</feature>
<dbReference type="NCBIfam" id="NF007739">
    <property type="entry name" value="PRK10419.1"/>
    <property type="match status" value="2"/>
</dbReference>
<dbReference type="InterPro" id="IPR027417">
    <property type="entry name" value="P-loop_NTPase"/>
</dbReference>
<evidence type="ECO:0000256" key="5">
    <source>
        <dbReference type="ARBA" id="ARBA00022840"/>
    </source>
</evidence>
<keyword evidence="2" id="KW-0813">Transport</keyword>
<dbReference type="Gene3D" id="3.40.50.300">
    <property type="entry name" value="P-loop containing nucleotide triphosphate hydrolases"/>
    <property type="match status" value="2"/>
</dbReference>
<evidence type="ECO:0000313" key="15">
    <source>
        <dbReference type="Proteomes" id="UP000465846"/>
    </source>
</evidence>
<sequence length="693" mass="76111">MAVVRQSLPDQSLEPVLSVDNLSVEYLTEDVSVKAVRDVSLHINAGETLGIAGESGSGKSTLALSILRYLGENGRITSGNIEYHGASILDLSSKELRALRGNEIAHVPQDPNTSLNPSMRVGDQIAEVLRTHRDISRSEAMEQTYDVLREVNIPDPERNAKQYPHELSGGQQQRVLLAIALACQPQLLILDEPTTGLDVTTQAKILDLISELIEERNTSVLLITHNLGVISQIADRVGIMYAGEILEYGSTEKIFESPANPYTQGLLASLPQGDNQRLKPIPGQIGDLTAVSDGCTFANRCEFAEPACRSGSIQMEAVRGESDHLTQCRRWEHALTNPIQADTQERHTSPNANEEPLIEVRNVRKHFDEPSMVDRFLGGEPPVKAVDGVSFDIHDSETLAVVGESGCGKSTLGSVLLDLQSRTDGSVSYKGTDVGEMNSQAMKEFRSECQIVFQNPHSSLNPKHTVGEAIKRPLEMFTDLSNAEQRERVAELLTQVGLQPDYAKRYPRDLSGGEKQRVAIARAFSVNPSFVVLDEPVSALDVSVQASILNLLTELREAYGTSYLLISHDLSVVRYISDRVAVMYLGNIAEIGTTEEIFEPPYHPYTRALLSSIPSTDPTVETDRIYLDGDVPSARDPPSGCPFHTRCPQKIGDVCERDVPSLEATESAQQTHQIACHLEQDEMVPDETVSWME</sequence>
<dbReference type="PANTHER" id="PTHR43297">
    <property type="entry name" value="OLIGOPEPTIDE TRANSPORT ATP-BINDING PROTEIN APPD"/>
    <property type="match status" value="1"/>
</dbReference>
<name>A0A6C0UFV7_9EURY</name>